<protein>
    <submittedName>
        <fullName evidence="3">Uncharacterized protein</fullName>
    </submittedName>
</protein>
<dbReference type="Proteomes" id="UP001295684">
    <property type="component" value="Unassembled WGS sequence"/>
</dbReference>
<feature type="coiled-coil region" evidence="1">
    <location>
        <begin position="61"/>
        <end position="88"/>
    </location>
</feature>
<feature type="region of interest" description="Disordered" evidence="2">
    <location>
        <begin position="279"/>
        <end position="315"/>
    </location>
</feature>
<accession>A0AAD1UL85</accession>
<dbReference type="AlphaFoldDB" id="A0AAD1UL85"/>
<gene>
    <name evidence="3" type="ORF">ECRASSUSDP1_LOCUS10226</name>
</gene>
<evidence type="ECO:0000256" key="2">
    <source>
        <dbReference type="SAM" id="MobiDB-lite"/>
    </source>
</evidence>
<reference evidence="3" key="1">
    <citation type="submission" date="2023-07" db="EMBL/GenBank/DDBJ databases">
        <authorList>
            <consortium name="AG Swart"/>
            <person name="Singh M."/>
            <person name="Singh A."/>
            <person name="Seah K."/>
            <person name="Emmerich C."/>
        </authorList>
    </citation>
    <scope>NUCLEOTIDE SEQUENCE</scope>
    <source>
        <strain evidence="3">DP1</strain>
    </source>
</reference>
<keyword evidence="4" id="KW-1185">Reference proteome</keyword>
<keyword evidence="1" id="KW-0175">Coiled coil</keyword>
<comment type="caution">
    <text evidence="3">The sequence shown here is derived from an EMBL/GenBank/DDBJ whole genome shotgun (WGS) entry which is preliminary data.</text>
</comment>
<evidence type="ECO:0000256" key="1">
    <source>
        <dbReference type="SAM" id="Coils"/>
    </source>
</evidence>
<organism evidence="3 4">
    <name type="scientific">Euplotes crassus</name>
    <dbReference type="NCBI Taxonomy" id="5936"/>
    <lineage>
        <taxon>Eukaryota</taxon>
        <taxon>Sar</taxon>
        <taxon>Alveolata</taxon>
        <taxon>Ciliophora</taxon>
        <taxon>Intramacronucleata</taxon>
        <taxon>Spirotrichea</taxon>
        <taxon>Hypotrichia</taxon>
        <taxon>Euplotida</taxon>
        <taxon>Euplotidae</taxon>
        <taxon>Moneuplotes</taxon>
    </lineage>
</organism>
<proteinExistence type="predicted"/>
<name>A0AAD1UL85_EUPCR</name>
<evidence type="ECO:0000313" key="4">
    <source>
        <dbReference type="Proteomes" id="UP001295684"/>
    </source>
</evidence>
<evidence type="ECO:0000313" key="3">
    <source>
        <dbReference type="EMBL" id="CAI2368930.1"/>
    </source>
</evidence>
<dbReference type="EMBL" id="CAMPGE010010076">
    <property type="protein sequence ID" value="CAI2368930.1"/>
    <property type="molecule type" value="Genomic_DNA"/>
</dbReference>
<sequence length="370" mass="42593">MFLRHSHFVISGVLDVLNRSFIHSGFLLFVYQLGYATNLTTNIEKSPNLMNEVIKVGITCDNQAENTVESLRDTLNSFSEEANDSTRRIGILSKTRGMRLTNKRFYSKGDSSRKDNWSKFDSDPSNQISIRLSKFKKRREPNKIKMMTKLHIREIPLDLSKRRTRNKLTGEKRVKMKKINRHKDINETLKRLFHLDRTELEGDEVTKDTATNTVKSRKAKNKKQQKRKMKIFRIKKTKASLPQTNITKSCFFSNTLTKADKNNLNPLKSPLKLINFKFQKTQNPKDPKSTLQYPSGPSKAPLRGLSHPLSHPASPNPCLTPFQNSMSPLRPLRQAIYSKTPSSHTSMYYKRPKQAVNLSICNSLKASFHI</sequence>